<sequence>MASNQFPLSSPPTDAISALKFSPDPDSTRLAVSSWDKNVYLYDLRDENGAVGEGKLLQKFEHRAPVLDVCFGENEDVIYTAGLDWDVRKIDIPTSTQTVLSSHGAGVISVVYSKEHDLLISASWDSTLHIHNTNTSSASSTSPPITIPLPSKPFALSLTPTKLVVAMSSRALHIYELPALATAIAASEAAAPRTSSSIEPWQRRESSLKFMTRTVACMPNDAGYASSSIEGRVAVEWFDPSSESQDRKYAFKCHRQNVEGVDVVYPVNALAFHPVYGTFASGGGDGVVALWDGVAKRRIRQYQKYPASVAALAFSGNGRFLAIGVSPGFEDGKEEVVTEGMVKVFIRELGESEAKGKGQRE</sequence>
<dbReference type="AlphaFoldDB" id="A0A2B7Y7S3"/>
<protein>
    <recommendedName>
        <fullName evidence="6">Anaphase-promoting complex subunit 4 WD40 domain-containing protein</fullName>
    </recommendedName>
</protein>
<reference evidence="4 5" key="1">
    <citation type="submission" date="2017-10" db="EMBL/GenBank/DDBJ databases">
        <title>Comparative genomics in systemic dimorphic fungi from Ajellomycetaceae.</title>
        <authorList>
            <person name="Munoz J.F."/>
            <person name="Mcewen J.G."/>
            <person name="Clay O.K."/>
            <person name="Cuomo C.A."/>
        </authorList>
    </citation>
    <scope>NUCLEOTIDE SEQUENCE [LARGE SCALE GENOMIC DNA]</scope>
    <source>
        <strain evidence="4 5">UAMH7299</strain>
    </source>
</reference>
<accession>A0A2B7Y7S3</accession>
<keyword evidence="5" id="KW-1185">Reference proteome</keyword>
<dbReference type="SMART" id="SM00320">
    <property type="entry name" value="WD40"/>
    <property type="match status" value="4"/>
</dbReference>
<dbReference type="PANTHER" id="PTHR10971">
    <property type="entry name" value="MRNA EXPORT FACTOR AND BUB3"/>
    <property type="match status" value="1"/>
</dbReference>
<dbReference type="OrthoDB" id="10262475at2759"/>
<keyword evidence="2" id="KW-0677">Repeat</keyword>
<evidence type="ECO:0000256" key="3">
    <source>
        <dbReference type="PROSITE-ProRule" id="PRU00221"/>
    </source>
</evidence>
<organism evidence="4 5">
    <name type="scientific">Polytolypa hystricis (strain UAMH7299)</name>
    <dbReference type="NCBI Taxonomy" id="1447883"/>
    <lineage>
        <taxon>Eukaryota</taxon>
        <taxon>Fungi</taxon>
        <taxon>Dikarya</taxon>
        <taxon>Ascomycota</taxon>
        <taxon>Pezizomycotina</taxon>
        <taxon>Eurotiomycetes</taxon>
        <taxon>Eurotiomycetidae</taxon>
        <taxon>Onygenales</taxon>
        <taxon>Onygenales incertae sedis</taxon>
        <taxon>Polytolypa</taxon>
    </lineage>
</organism>
<dbReference type="PROSITE" id="PS50082">
    <property type="entry name" value="WD_REPEATS_2"/>
    <property type="match status" value="2"/>
</dbReference>
<dbReference type="SUPFAM" id="SSF50978">
    <property type="entry name" value="WD40 repeat-like"/>
    <property type="match status" value="1"/>
</dbReference>
<dbReference type="STRING" id="1447883.A0A2B7Y7S3"/>
<feature type="repeat" description="WD" evidence="3">
    <location>
        <begin position="100"/>
        <end position="141"/>
    </location>
</feature>
<name>A0A2B7Y7S3_POLH7</name>
<keyword evidence="1 3" id="KW-0853">WD repeat</keyword>
<feature type="repeat" description="WD" evidence="3">
    <location>
        <begin position="267"/>
        <end position="292"/>
    </location>
</feature>
<dbReference type="InterPro" id="IPR036322">
    <property type="entry name" value="WD40_repeat_dom_sf"/>
</dbReference>
<dbReference type="Gene3D" id="2.130.10.10">
    <property type="entry name" value="YVTN repeat-like/Quinoprotein amine dehydrogenase"/>
    <property type="match status" value="1"/>
</dbReference>
<dbReference type="Proteomes" id="UP000224634">
    <property type="component" value="Unassembled WGS sequence"/>
</dbReference>
<dbReference type="FunFam" id="2.130.10.10:FF:000725">
    <property type="entry name" value="Nuclear pore complex subunit"/>
    <property type="match status" value="1"/>
</dbReference>
<dbReference type="EMBL" id="PDNA01000068">
    <property type="protein sequence ID" value="PGH17083.1"/>
    <property type="molecule type" value="Genomic_DNA"/>
</dbReference>
<proteinExistence type="predicted"/>
<evidence type="ECO:0000256" key="2">
    <source>
        <dbReference type="ARBA" id="ARBA00022737"/>
    </source>
</evidence>
<gene>
    <name evidence="4" type="ORF">AJ80_04956</name>
</gene>
<dbReference type="InterPro" id="IPR001680">
    <property type="entry name" value="WD40_rpt"/>
</dbReference>
<comment type="caution">
    <text evidence="4">The sequence shown here is derived from an EMBL/GenBank/DDBJ whole genome shotgun (WGS) entry which is preliminary data.</text>
</comment>
<evidence type="ECO:0008006" key="6">
    <source>
        <dbReference type="Google" id="ProtNLM"/>
    </source>
</evidence>
<dbReference type="Pfam" id="PF00400">
    <property type="entry name" value="WD40"/>
    <property type="match status" value="4"/>
</dbReference>
<dbReference type="InterPro" id="IPR015943">
    <property type="entry name" value="WD40/YVTN_repeat-like_dom_sf"/>
</dbReference>
<evidence type="ECO:0000313" key="5">
    <source>
        <dbReference type="Proteomes" id="UP000224634"/>
    </source>
</evidence>
<evidence type="ECO:0000256" key="1">
    <source>
        <dbReference type="ARBA" id="ARBA00022574"/>
    </source>
</evidence>
<evidence type="ECO:0000313" key="4">
    <source>
        <dbReference type="EMBL" id="PGH17083.1"/>
    </source>
</evidence>